<dbReference type="STRING" id="1817893.AUJ66_00600"/>
<evidence type="ECO:0000313" key="2">
    <source>
        <dbReference type="EMBL" id="OIN98672.1"/>
    </source>
</evidence>
<dbReference type="SUPFAM" id="SSF46689">
    <property type="entry name" value="Homeodomain-like"/>
    <property type="match status" value="1"/>
</dbReference>
<protein>
    <recommendedName>
        <fullName evidence="4">Transposase</fullName>
    </recommendedName>
</protein>
<organism evidence="2 3">
    <name type="scientific">Candidatus Desantisbacteria bacterium CG1_02_38_46</name>
    <dbReference type="NCBI Taxonomy" id="1817893"/>
    <lineage>
        <taxon>Bacteria</taxon>
        <taxon>Candidatus Desantisiibacteriota</taxon>
    </lineage>
</organism>
<feature type="coiled-coil region" evidence="1">
    <location>
        <begin position="506"/>
        <end position="595"/>
    </location>
</feature>
<evidence type="ECO:0008006" key="4">
    <source>
        <dbReference type="Google" id="ProtNLM"/>
    </source>
</evidence>
<dbReference type="EMBL" id="MNUO01000006">
    <property type="protein sequence ID" value="OIN98672.1"/>
    <property type="molecule type" value="Genomic_DNA"/>
</dbReference>
<keyword evidence="1" id="KW-0175">Coiled coil</keyword>
<reference evidence="2 3" key="1">
    <citation type="journal article" date="2016" name="Environ. Microbiol.">
        <title>Genomic resolution of a cold subsurface aquifer community provides metabolic insights for novel microbes adapted to high CO concentrations.</title>
        <authorList>
            <person name="Probst A.J."/>
            <person name="Castelle C.J."/>
            <person name="Singh A."/>
            <person name="Brown C.T."/>
            <person name="Anantharaman K."/>
            <person name="Sharon I."/>
            <person name="Hug L.A."/>
            <person name="Burstein D."/>
            <person name="Emerson J.B."/>
            <person name="Thomas B.C."/>
            <person name="Banfield J.F."/>
        </authorList>
    </citation>
    <scope>NUCLEOTIDE SEQUENCE [LARGE SCALE GENOMIC DNA]</scope>
    <source>
        <strain evidence="2">CG1_02_38_46</strain>
    </source>
</reference>
<dbReference type="InterPro" id="IPR009057">
    <property type="entry name" value="Homeodomain-like_sf"/>
</dbReference>
<gene>
    <name evidence="2" type="ORF">AUJ66_00600</name>
</gene>
<evidence type="ECO:0000256" key="1">
    <source>
        <dbReference type="SAM" id="Coils"/>
    </source>
</evidence>
<dbReference type="AlphaFoldDB" id="A0A1J4SHA4"/>
<sequence length="747" mass="88950">MKEPQYRLSQFKKAREKEKIIQRWIKGKKLSQIMRKSLFKLSRTQWWSLKKRYQREGFAALLDHRRGGKRRKATHEVIEFIKVQKESRPEINSRELNELLKHRFGQVLSRVWLTQIIRQLGQKFFRGRPRKEKIDYQKGIAVDHAGVYFLKGADSDMEGVKTITEIILKGLDEYLSKAETVPSWKVLHSSPQTIRKKVQSLLYLPMFGMERPYHLLKYHKRGLGILTGSGTRYSYNTLDKFLCEIDKLPIPKIMSEALAQCYIETLCIEIELEDGSYFYIDGHAKHVWSSKNIPRVFFTTLKRAERGLHQFFIHSSKGNPLILLTCPGDSRLPGIMFNLIDAFENAIGKRIMKAVIFDREGLSLKIFEEFDSRKKYFITLLRDNQYKGIESFDLKEDFKPLKVEKDKEGHIKKVLAWVAEASYELKDRKEKRKYAVRVALVKKQIEGREKLIPIITNLRKKEEQDIARIAKRYFDRWPNQENIFKDMMSAIKFDSNHGYKKREVENRVILRKKEEIEENLRGLTRNINVATREVEKVKKELQTLEEIYQSHKELLKKESRELYLSLSRINNVEKRQELLRNLKLTEEKLVKLSEEYPKHLSILEQKLRNKEQYLKGLISTRESRQRELATLNLEEVLYEIRTEKDYIMSNFKILLTNLSHYVKRQYFPQEYHSYTMESMMRAFYHQDGYVKVRKRRIDVTLHSYDEPDLQKTVEYGCTKFNASNLHTLDGQRIWMWVEGMETNNVKF</sequence>
<name>A0A1J4SHA4_9BACT</name>
<comment type="caution">
    <text evidence="2">The sequence shown here is derived from an EMBL/GenBank/DDBJ whole genome shotgun (WGS) entry which is preliminary data.</text>
</comment>
<accession>A0A1J4SHA4</accession>
<proteinExistence type="predicted"/>
<evidence type="ECO:0000313" key="3">
    <source>
        <dbReference type="Proteomes" id="UP000182278"/>
    </source>
</evidence>
<dbReference type="Proteomes" id="UP000182278">
    <property type="component" value="Unassembled WGS sequence"/>
</dbReference>